<evidence type="ECO:0000256" key="2">
    <source>
        <dbReference type="ARBA" id="ARBA00010742"/>
    </source>
</evidence>
<sequence length="337" mass="38420">THDIEEALFLSKRVVVMGTRPGIVREILDIPFSYPRKSTLRFDEEFQKIRRALSYIIRSETIKSKLSEGEPVESSALKIGLYYWPGNSPFFYAQDKGLFDKYSLPIELISFSDNRQKIDYWKSDKIDILNVTVDTALRLIKETSEAEIIAGLNISHGGDALISRENIEPIKKIKGKKIALEKGEISEFFLKYVLYKNGLKLSDVVIKDMKGDEIGTALINGSVDAAVLWEPWLSKAIELSRANIIVTSKDYPVFADVLIAKNDFIKNHAEEIKKLKNIWQESTDFYSKDKKDFIRSVAPIVGLSSQELSQQLEKIEFFDGSIDEIIRISKEVENVIE</sequence>
<evidence type="ECO:0000256" key="3">
    <source>
        <dbReference type="ARBA" id="ARBA00022729"/>
    </source>
</evidence>
<dbReference type="EMBL" id="LCMA01000013">
    <property type="protein sequence ID" value="KKU26054.1"/>
    <property type="molecule type" value="Genomic_DNA"/>
</dbReference>
<evidence type="ECO:0000313" key="6">
    <source>
        <dbReference type="Proteomes" id="UP000034175"/>
    </source>
</evidence>
<dbReference type="Proteomes" id="UP000034175">
    <property type="component" value="Unassembled WGS sequence"/>
</dbReference>
<proteinExistence type="inferred from homology"/>
<organism evidence="5 6">
    <name type="scientific">Candidatus Magasanikbacteria bacterium GW2011_GWA2_46_17</name>
    <dbReference type="NCBI Taxonomy" id="1619042"/>
    <lineage>
        <taxon>Bacteria</taxon>
        <taxon>Candidatus Magasanikiibacteriota</taxon>
    </lineage>
</organism>
<comment type="caution">
    <text evidence="5">The sequence shown here is derived from an EMBL/GenBank/DDBJ whole genome shotgun (WGS) entry which is preliminary data.</text>
</comment>
<comment type="similarity">
    <text evidence="2">Belongs to the bacterial solute-binding protein SsuA/TauA family.</text>
</comment>
<dbReference type="PANTHER" id="PTHR30024:SF47">
    <property type="entry name" value="TAURINE-BINDING PERIPLASMIC PROTEIN"/>
    <property type="match status" value="1"/>
</dbReference>
<protein>
    <submittedName>
        <fullName evidence="5">Extracellular solute-binding protein family 3</fullName>
    </submittedName>
</protein>
<dbReference type="GO" id="GO:0042597">
    <property type="term" value="C:periplasmic space"/>
    <property type="evidence" value="ECO:0007669"/>
    <property type="project" value="UniProtKB-SubCell"/>
</dbReference>
<accession>A0A0G1NZG0</accession>
<name>A0A0G1NZG0_9BACT</name>
<dbReference type="Gene3D" id="3.40.190.10">
    <property type="entry name" value="Periplasmic binding protein-like II"/>
    <property type="match status" value="2"/>
</dbReference>
<feature type="domain" description="SsuA/THI5-like" evidence="4">
    <location>
        <begin position="87"/>
        <end position="287"/>
    </location>
</feature>
<dbReference type="InterPro" id="IPR015168">
    <property type="entry name" value="SsuA/THI5"/>
</dbReference>
<comment type="subcellular location">
    <subcellularLocation>
        <location evidence="1">Periplasm</location>
    </subcellularLocation>
</comment>
<keyword evidence="3" id="KW-0732">Signal</keyword>
<dbReference type="PANTHER" id="PTHR30024">
    <property type="entry name" value="ALIPHATIC SULFONATES-BINDING PROTEIN-RELATED"/>
    <property type="match status" value="1"/>
</dbReference>
<feature type="non-terminal residue" evidence="5">
    <location>
        <position position="1"/>
    </location>
</feature>
<evidence type="ECO:0000256" key="1">
    <source>
        <dbReference type="ARBA" id="ARBA00004418"/>
    </source>
</evidence>
<reference evidence="5 6" key="1">
    <citation type="journal article" date="2015" name="Nature">
        <title>rRNA introns, odd ribosomes, and small enigmatic genomes across a large radiation of phyla.</title>
        <authorList>
            <person name="Brown C.T."/>
            <person name="Hug L.A."/>
            <person name="Thomas B.C."/>
            <person name="Sharon I."/>
            <person name="Castelle C.J."/>
            <person name="Singh A."/>
            <person name="Wilkins M.J."/>
            <person name="Williams K.H."/>
            <person name="Banfield J.F."/>
        </authorList>
    </citation>
    <scope>NUCLEOTIDE SEQUENCE [LARGE SCALE GENOMIC DNA]</scope>
</reference>
<dbReference type="Pfam" id="PF09084">
    <property type="entry name" value="NMT1"/>
    <property type="match status" value="1"/>
</dbReference>
<dbReference type="SUPFAM" id="SSF53850">
    <property type="entry name" value="Periplasmic binding protein-like II"/>
    <property type="match status" value="1"/>
</dbReference>
<dbReference type="AlphaFoldDB" id="A0A0G1NZG0"/>
<evidence type="ECO:0000259" key="4">
    <source>
        <dbReference type="Pfam" id="PF09084"/>
    </source>
</evidence>
<evidence type="ECO:0000313" key="5">
    <source>
        <dbReference type="EMBL" id="KKU26054.1"/>
    </source>
</evidence>
<gene>
    <name evidence="5" type="ORF">UX39_C0013G0001</name>
</gene>